<comment type="catalytic activity">
    <reaction evidence="2">
        <text>[protein]-peptidylproline (omega=180) = [protein]-peptidylproline (omega=0)</text>
        <dbReference type="Rhea" id="RHEA:16237"/>
        <dbReference type="Rhea" id="RHEA-COMP:10747"/>
        <dbReference type="Rhea" id="RHEA-COMP:10748"/>
        <dbReference type="ChEBI" id="CHEBI:83833"/>
        <dbReference type="ChEBI" id="CHEBI:83834"/>
        <dbReference type="EC" id="5.2.1.8"/>
    </reaction>
</comment>
<dbReference type="InterPro" id="IPR002130">
    <property type="entry name" value="Cyclophilin-type_PPIase_dom"/>
</dbReference>
<dbReference type="GO" id="GO:0003755">
    <property type="term" value="F:peptidyl-prolyl cis-trans isomerase activity"/>
    <property type="evidence" value="ECO:0007669"/>
    <property type="project" value="UniProtKB-EC"/>
</dbReference>
<dbReference type="RefSeq" id="WP_358357391.1">
    <property type="nucleotide sequence ID" value="NZ_JBEZFP010000068.1"/>
</dbReference>
<evidence type="ECO:0000256" key="3">
    <source>
        <dbReference type="SAM" id="MobiDB-lite"/>
    </source>
</evidence>
<feature type="region of interest" description="Disordered" evidence="3">
    <location>
        <begin position="1"/>
        <end position="31"/>
    </location>
</feature>
<proteinExistence type="inferred from homology"/>
<dbReference type="SUPFAM" id="SSF50891">
    <property type="entry name" value="Cyclophilin-like"/>
    <property type="match status" value="1"/>
</dbReference>
<sequence length="272" mass="28511">MVSKEQRQRHLARAKHERQQLRREQSRARAKQRNSLIGAVVAVLVVAGGGTWIATAMNDDDKKSDATNAADNPTAMPTEQATNTAPKTCAAPAPGDVVPQTFPTAPAMTIDTKAAYDMVLKTTCGDITIALDAAKAPKTVNSFNFLAEKKYFDHTSCHRLTTGAMAVLQCGDPTASGSGGPGYQFEDENLNGATYPAGTVAMANSGPGTNGSQFFLVKEASGLPPNYTPFGRITGGMEVLDKIVSSGTADLSSDGAPHENVVLNSVTVAKKP</sequence>
<keyword evidence="2 6" id="KW-0413">Isomerase</keyword>
<organism evidence="6 7">
    <name type="scientific">Streptodolium elevatio</name>
    <dbReference type="NCBI Taxonomy" id="3157996"/>
    <lineage>
        <taxon>Bacteria</taxon>
        <taxon>Bacillati</taxon>
        <taxon>Actinomycetota</taxon>
        <taxon>Actinomycetes</taxon>
        <taxon>Kitasatosporales</taxon>
        <taxon>Streptomycetaceae</taxon>
        <taxon>Streptodolium</taxon>
    </lineage>
</organism>
<dbReference type="PANTHER" id="PTHR45625:SF3">
    <property type="entry name" value="PEPTIDYL-PROLYL CIS-TRANS ISOMERASE B-RELATED"/>
    <property type="match status" value="1"/>
</dbReference>
<dbReference type="InterPro" id="IPR044666">
    <property type="entry name" value="Cyclophilin_A-like"/>
</dbReference>
<feature type="transmembrane region" description="Helical" evidence="4">
    <location>
        <begin position="36"/>
        <end position="54"/>
    </location>
</feature>
<comment type="function">
    <text evidence="1 2">PPIases accelerate the folding of proteins. It catalyzes the cis-trans isomerization of proline imidic peptide bonds in oligopeptides.</text>
</comment>
<protein>
    <recommendedName>
        <fullName evidence="2">Peptidyl-prolyl cis-trans isomerase</fullName>
        <shortName evidence="2">PPIase</shortName>
        <ecNumber evidence="2">5.2.1.8</ecNumber>
    </recommendedName>
</protein>
<dbReference type="PRINTS" id="PR00153">
    <property type="entry name" value="CSAPPISMRASE"/>
</dbReference>
<evidence type="ECO:0000256" key="1">
    <source>
        <dbReference type="ARBA" id="ARBA00002388"/>
    </source>
</evidence>
<keyword evidence="4" id="KW-1133">Transmembrane helix</keyword>
<evidence type="ECO:0000313" key="7">
    <source>
        <dbReference type="Proteomes" id="UP001551482"/>
    </source>
</evidence>
<dbReference type="Proteomes" id="UP001551482">
    <property type="component" value="Unassembled WGS sequence"/>
</dbReference>
<feature type="domain" description="PPIase cyclophilin-type" evidence="5">
    <location>
        <begin position="125"/>
        <end position="268"/>
    </location>
</feature>
<evidence type="ECO:0000313" key="6">
    <source>
        <dbReference type="EMBL" id="MEU8136641.1"/>
    </source>
</evidence>
<dbReference type="Pfam" id="PF00160">
    <property type="entry name" value="Pro_isomerase"/>
    <property type="match status" value="1"/>
</dbReference>
<feature type="region of interest" description="Disordered" evidence="3">
    <location>
        <begin position="61"/>
        <end position="91"/>
    </location>
</feature>
<dbReference type="CDD" id="cd00317">
    <property type="entry name" value="cyclophilin"/>
    <property type="match status" value="1"/>
</dbReference>
<dbReference type="EMBL" id="JBEZFP010000068">
    <property type="protein sequence ID" value="MEU8136641.1"/>
    <property type="molecule type" value="Genomic_DNA"/>
</dbReference>
<reference evidence="6 7" key="1">
    <citation type="submission" date="2024-06" db="EMBL/GenBank/DDBJ databases">
        <title>The Natural Products Discovery Center: Release of the First 8490 Sequenced Strains for Exploring Actinobacteria Biosynthetic Diversity.</title>
        <authorList>
            <person name="Kalkreuter E."/>
            <person name="Kautsar S.A."/>
            <person name="Yang D."/>
            <person name="Bader C.D."/>
            <person name="Teijaro C.N."/>
            <person name="Fluegel L."/>
            <person name="Davis C.M."/>
            <person name="Simpson J.R."/>
            <person name="Lauterbach L."/>
            <person name="Steele A.D."/>
            <person name="Gui C."/>
            <person name="Meng S."/>
            <person name="Li G."/>
            <person name="Viehrig K."/>
            <person name="Ye F."/>
            <person name="Su P."/>
            <person name="Kiefer A.F."/>
            <person name="Nichols A."/>
            <person name="Cepeda A.J."/>
            <person name="Yan W."/>
            <person name="Fan B."/>
            <person name="Jiang Y."/>
            <person name="Adhikari A."/>
            <person name="Zheng C.-J."/>
            <person name="Schuster L."/>
            <person name="Cowan T.M."/>
            <person name="Smanski M.J."/>
            <person name="Chevrette M.G."/>
            <person name="De Carvalho L.P.S."/>
            <person name="Shen B."/>
        </authorList>
    </citation>
    <scope>NUCLEOTIDE SEQUENCE [LARGE SCALE GENOMIC DNA]</scope>
    <source>
        <strain evidence="6 7">NPDC048946</strain>
    </source>
</reference>
<dbReference type="InterPro" id="IPR029000">
    <property type="entry name" value="Cyclophilin-like_dom_sf"/>
</dbReference>
<evidence type="ECO:0000256" key="2">
    <source>
        <dbReference type="RuleBase" id="RU363019"/>
    </source>
</evidence>
<accession>A0ABV3DLT6</accession>
<dbReference type="Gene3D" id="2.40.100.10">
    <property type="entry name" value="Cyclophilin-like"/>
    <property type="match status" value="1"/>
</dbReference>
<dbReference type="PROSITE" id="PS50072">
    <property type="entry name" value="CSA_PPIASE_2"/>
    <property type="match status" value="1"/>
</dbReference>
<dbReference type="PANTHER" id="PTHR45625">
    <property type="entry name" value="PEPTIDYL-PROLYL CIS-TRANS ISOMERASE-RELATED"/>
    <property type="match status" value="1"/>
</dbReference>
<keyword evidence="4" id="KW-0472">Membrane</keyword>
<dbReference type="EC" id="5.2.1.8" evidence="2"/>
<evidence type="ECO:0000256" key="4">
    <source>
        <dbReference type="SAM" id="Phobius"/>
    </source>
</evidence>
<comment type="similarity">
    <text evidence="2">Belongs to the cyclophilin-type PPIase family.</text>
</comment>
<keyword evidence="2" id="KW-0697">Rotamase</keyword>
<feature type="compositionally biased region" description="Basic and acidic residues" evidence="3">
    <location>
        <begin position="17"/>
        <end position="27"/>
    </location>
</feature>
<gene>
    <name evidence="6" type="ORF">AB0C36_24415</name>
</gene>
<keyword evidence="7" id="KW-1185">Reference proteome</keyword>
<comment type="caution">
    <text evidence="6">The sequence shown here is derived from an EMBL/GenBank/DDBJ whole genome shotgun (WGS) entry which is preliminary data.</text>
</comment>
<evidence type="ECO:0000259" key="5">
    <source>
        <dbReference type="PROSITE" id="PS50072"/>
    </source>
</evidence>
<feature type="compositionally biased region" description="Polar residues" evidence="3">
    <location>
        <begin position="66"/>
        <end position="86"/>
    </location>
</feature>
<name>A0ABV3DLT6_9ACTN</name>
<keyword evidence="4" id="KW-0812">Transmembrane</keyword>